<organism evidence="1 2">
    <name type="scientific">Diphasiastrum complanatum</name>
    <name type="common">Issler's clubmoss</name>
    <name type="synonym">Lycopodium complanatum</name>
    <dbReference type="NCBI Taxonomy" id="34168"/>
    <lineage>
        <taxon>Eukaryota</taxon>
        <taxon>Viridiplantae</taxon>
        <taxon>Streptophyta</taxon>
        <taxon>Embryophyta</taxon>
        <taxon>Tracheophyta</taxon>
        <taxon>Lycopodiopsida</taxon>
        <taxon>Lycopodiales</taxon>
        <taxon>Lycopodiaceae</taxon>
        <taxon>Lycopodioideae</taxon>
        <taxon>Diphasiastrum</taxon>
    </lineage>
</organism>
<keyword evidence="2" id="KW-1185">Reference proteome</keyword>
<dbReference type="Proteomes" id="UP001162992">
    <property type="component" value="Chromosome 8"/>
</dbReference>
<accession>A0ACC2D042</accession>
<evidence type="ECO:0000313" key="1">
    <source>
        <dbReference type="EMBL" id="KAJ7547292.1"/>
    </source>
</evidence>
<evidence type="ECO:0000313" key="2">
    <source>
        <dbReference type="Proteomes" id="UP001162992"/>
    </source>
</evidence>
<comment type="caution">
    <text evidence="1">The sequence shown here is derived from an EMBL/GenBank/DDBJ whole genome shotgun (WGS) entry which is preliminary data.</text>
</comment>
<protein>
    <submittedName>
        <fullName evidence="1">Uncharacterized protein</fullName>
    </submittedName>
</protein>
<name>A0ACC2D042_DIPCM</name>
<sequence length="1170" mass="126697">MAALKYISRSATAAFAPTSQYLAAATQFGAIDLTFSSSACLEILKLDFASSDLELEVVGSFPTSERFNRLSWGRTNIGSGFPYGVIAGGLVDGIIYLWNPAKLISGDATEPDNDALLAQLQKHTGAVRGLEFNDIAPNLLASGAEDGELCIWDLSDPHTPSHFPSLKGSGSGANMEISYLSWNRKVQHILASTSYGGTSVVWDLKRQKPVISFTDPATRRRCSSLQWNPEVATQLIVSSDDDRSPSLQVWDLRNSVSPVKELVGHTKGVLAMAWCPSDSSLLLTCAKDNRTLCWDTVSGEILCELPSSSNWNFDVQWSPRTPGVLSTSSFDGKIGIYNIEACSRVLPSDCDFGGAIVDTTTSVVMKAPKWLKRPVGASFGFGGKLVTFGPKKLTPGLSSATSSEVRIHSLLTEEGLVQRSTEFEAAIMDAEKPTLRDYCEQKSSMTSSKDEKEIWSFLKVMFEDDARRKLLSHLDFAVQVSENGGVVESGDQIKDKGEELGGKVDPNEKASENGIELAAQAGSLQISEDNFHMVDDGEDFFENLTTREFSSSQDISNAASTNANITEATSEDLNLNGVTPDLDEETEKAIQRALVVGDFKVAVEHCLSANRMADALILAYVGGTSLWERTQNEYMQRNRRPYLKVVSAVVNNDLKRLISSRPLTDWKETLALLCTYAQSEDWTLLSDALAARLDSAGETHAATLCYICAGNIDRAVEIWSRNLNIVIDGTSFVDELQDLMEKAVVLGLATGQKRFSASLARFVGSYAELLASQGLLTTAMDYISLVPPEDLPHSLAILQDRINKSVQVTEGKVESQNLFETSGPEPVISPVVSDQPNYSTAHPQSSQQYHQEVYQQGGGVSYGNTFQPQYVPQQLAPQPVPSYRVPEASYNPTASQYYYPPTVPQPQPQPIMSPYPPRVSGFIPSTPPPIPNVDQYQQPSAAPLYQQGVSPSPGVRPYPPAAAPVAAVPTAPPRQPTNVPSMMLPAPAIQPTVPAPRSFNPVNTPMPQPPQVHQGTNAIRSPSIQPLSALLSSNTVVASPPSPAPQAPPPTVHNVDTSNVGAELKPAVAALTKLFNETSEALGGSKANPAKRREIEDNSRKLGTLFVKLNSADLSANATSKLIQLCQALDAGDYATAFQIQVGLTTSDWDECSYWLAALKRMIKTRQVSR</sequence>
<reference evidence="2" key="1">
    <citation type="journal article" date="2024" name="Proc. Natl. Acad. Sci. U.S.A.">
        <title>Extraordinary preservation of gene collinearity over three hundred million years revealed in homosporous lycophytes.</title>
        <authorList>
            <person name="Li C."/>
            <person name="Wickell D."/>
            <person name="Kuo L.Y."/>
            <person name="Chen X."/>
            <person name="Nie B."/>
            <person name="Liao X."/>
            <person name="Peng D."/>
            <person name="Ji J."/>
            <person name="Jenkins J."/>
            <person name="Williams M."/>
            <person name="Shu S."/>
            <person name="Plott C."/>
            <person name="Barry K."/>
            <person name="Rajasekar S."/>
            <person name="Grimwood J."/>
            <person name="Han X."/>
            <person name="Sun S."/>
            <person name="Hou Z."/>
            <person name="He W."/>
            <person name="Dai G."/>
            <person name="Sun C."/>
            <person name="Schmutz J."/>
            <person name="Leebens-Mack J.H."/>
            <person name="Li F.W."/>
            <person name="Wang L."/>
        </authorList>
    </citation>
    <scope>NUCLEOTIDE SEQUENCE [LARGE SCALE GENOMIC DNA]</scope>
    <source>
        <strain evidence="2">cv. PW_Plant_1</strain>
    </source>
</reference>
<proteinExistence type="predicted"/>
<dbReference type="EMBL" id="CM055099">
    <property type="protein sequence ID" value="KAJ7547292.1"/>
    <property type="molecule type" value="Genomic_DNA"/>
</dbReference>
<gene>
    <name evidence="1" type="ORF">O6H91_08G078700</name>
</gene>